<sequence length="72" mass="7999">MSQFTNKKPQPQERGQTPLWFAIGGLLVSVASFSMQDLQIGDVVFWAGAVFAGIALIYYFVRPTHGVPTKKR</sequence>
<dbReference type="RefSeq" id="WP_016920217.1">
    <property type="nucleotide sequence ID" value="NZ_CP044331.1"/>
</dbReference>
<feature type="transmembrane region" description="Helical" evidence="1">
    <location>
        <begin position="20"/>
        <end position="37"/>
    </location>
</feature>
<feature type="transmembrane region" description="Helical" evidence="1">
    <location>
        <begin position="43"/>
        <end position="61"/>
    </location>
</feature>
<dbReference type="AlphaFoldDB" id="A0A6B8M4V2"/>
<organism evidence="2 3">
    <name type="scientific">Methylocystis parvus</name>
    <dbReference type="NCBI Taxonomy" id="134"/>
    <lineage>
        <taxon>Bacteria</taxon>
        <taxon>Pseudomonadati</taxon>
        <taxon>Pseudomonadota</taxon>
        <taxon>Alphaproteobacteria</taxon>
        <taxon>Hyphomicrobiales</taxon>
        <taxon>Methylocystaceae</taxon>
        <taxon>Methylocystis</taxon>
    </lineage>
</organism>
<evidence type="ECO:0000313" key="3">
    <source>
        <dbReference type="Proteomes" id="UP000422569"/>
    </source>
</evidence>
<dbReference type="KEGG" id="mpar:F7D14_01970"/>
<keyword evidence="1" id="KW-1133">Transmembrane helix</keyword>
<accession>A0A6B8M4V2</accession>
<keyword evidence="1" id="KW-0472">Membrane</keyword>
<evidence type="ECO:0000256" key="1">
    <source>
        <dbReference type="SAM" id="Phobius"/>
    </source>
</evidence>
<dbReference type="Proteomes" id="UP000422569">
    <property type="component" value="Chromosome"/>
</dbReference>
<name>A0A6B8M4V2_9HYPH</name>
<protein>
    <submittedName>
        <fullName evidence="2">Uncharacterized protein</fullName>
    </submittedName>
</protein>
<keyword evidence="1" id="KW-0812">Transmembrane</keyword>
<reference evidence="2 3" key="1">
    <citation type="submission" date="2019-09" db="EMBL/GenBank/DDBJ databases">
        <title>Isolation and complete genome sequencing of Methylocystis species.</title>
        <authorList>
            <person name="Rumah B.L."/>
            <person name="Stead C.E."/>
            <person name="Stevens B.C."/>
            <person name="Minton N.P."/>
            <person name="Grosse-Honebrink A."/>
            <person name="Zhang Y."/>
        </authorList>
    </citation>
    <scope>NUCLEOTIDE SEQUENCE [LARGE SCALE GENOMIC DNA]</scope>
    <source>
        <strain evidence="2 3">BRCS2</strain>
    </source>
</reference>
<evidence type="ECO:0000313" key="2">
    <source>
        <dbReference type="EMBL" id="QGM96373.1"/>
    </source>
</evidence>
<dbReference type="EMBL" id="CP044331">
    <property type="protein sequence ID" value="QGM96373.1"/>
    <property type="molecule type" value="Genomic_DNA"/>
</dbReference>
<proteinExistence type="predicted"/>
<keyword evidence="3" id="KW-1185">Reference proteome</keyword>
<gene>
    <name evidence="2" type="ORF">F7D14_01970</name>
</gene>